<dbReference type="Proteomes" id="UP000309186">
    <property type="component" value="Unassembled WGS sequence"/>
</dbReference>
<protein>
    <recommendedName>
        <fullName evidence="5">PKD/Chitinase domain-containing protein</fullName>
    </recommendedName>
</protein>
<reference evidence="3 4" key="1">
    <citation type="submission" date="2018-01" db="EMBL/GenBank/DDBJ databases">
        <title>Co-occurrence of chitin degradation, pigmentation and bioactivity in marine Pseudoalteromonas.</title>
        <authorList>
            <person name="Paulsen S."/>
            <person name="Gram L."/>
            <person name="Machado H."/>
        </authorList>
    </citation>
    <scope>NUCLEOTIDE SEQUENCE [LARGE SCALE GENOMIC DNA]</scope>
    <source>
        <strain evidence="3 4">S3663</strain>
    </source>
</reference>
<dbReference type="PROSITE" id="PS51257">
    <property type="entry name" value="PROKAR_LIPOPROTEIN"/>
    <property type="match status" value="1"/>
</dbReference>
<evidence type="ECO:0000313" key="4">
    <source>
        <dbReference type="Proteomes" id="UP000309186"/>
    </source>
</evidence>
<dbReference type="Gene3D" id="2.60.40.10">
    <property type="entry name" value="Immunoglobulins"/>
    <property type="match status" value="1"/>
</dbReference>
<dbReference type="Pfam" id="PF22352">
    <property type="entry name" value="K319L-like_PKD"/>
    <property type="match status" value="1"/>
</dbReference>
<feature type="compositionally biased region" description="Pro residues" evidence="1">
    <location>
        <begin position="34"/>
        <end position="44"/>
    </location>
</feature>
<name>A0A5R9PX10_9GAMM</name>
<accession>A0A5R9PX10</accession>
<dbReference type="RefSeq" id="WP_138484630.1">
    <property type="nucleotide sequence ID" value="NZ_PPSW01000050.1"/>
</dbReference>
<proteinExistence type="predicted"/>
<gene>
    <name evidence="3" type="ORF">C1E24_20250</name>
</gene>
<dbReference type="InterPro" id="IPR013783">
    <property type="entry name" value="Ig-like_fold"/>
</dbReference>
<comment type="caution">
    <text evidence="3">The sequence shown here is derived from an EMBL/GenBank/DDBJ whole genome shotgun (WGS) entry which is preliminary data.</text>
</comment>
<evidence type="ECO:0000256" key="2">
    <source>
        <dbReference type="SAM" id="SignalP"/>
    </source>
</evidence>
<dbReference type="OrthoDB" id="7052377at2"/>
<evidence type="ECO:0000256" key="1">
    <source>
        <dbReference type="SAM" id="MobiDB-lite"/>
    </source>
</evidence>
<feature type="signal peptide" evidence="2">
    <location>
        <begin position="1"/>
        <end position="26"/>
    </location>
</feature>
<feature type="chain" id="PRO_5024396567" description="PKD/Chitinase domain-containing protein" evidence="2">
    <location>
        <begin position="27"/>
        <end position="1492"/>
    </location>
</feature>
<sequence length="1492" mass="165603">MKTGSNISWHSIIVSLALSLVLTACGGGSDDPEPSPPTPDPTPTPENKAPTVSVDAVAEAKEQTEFSLTATATDEDGEISAYAWTTSSTLDLTLSGQDTSTLTVTSPDISEDIEVTFTITVTDNGSTAKTAQAQHTVMIKRKVSSVSITGIVTDEPIPNANVTISAGGSSAQVQAGSDGSYSLELIVDESEVKDLVQIKARGTGEQSNVEFWSLLNSVETVIEQAGEDGVLQKDENFSVNVTNVTTAEYAIITRDGETPQDDEALKSALLNVDADEKLQLATLIKVVVDNPDFELPEGVENTLELVSSTETVEAFEAEVNEKDPTIIEKTKTEIKEDTDLVTGPSGSLVGEYILQSPRYYNNIAYHVSLKEDNTGVIHGIGQQAISSWALDDNKLALTFAEPLKKSVSENTLEDETKQRVETFVSGMSMLVLGENEVFRAVEVTETVFQTLDGAAQDSETVTYISNLTSKSQTAQPISEILTANGGVWYLDLDDRDFTLNDDPEEQVDKLIFNADGTITTEFSDEEVTWRIDGRAIVVDYKDFTDDTKQTLEYEGSASIWLTKVLDAGYQVVTLDTTDDEWPNTEYGLFIKPSDVTVNESTMSGRWHGFYGLNQSYYMDLYPDGSIYFGLERSDYVWDIDGNTMVRKVYMQNGNRVESCLEARDDCALIGITNHEILAMVNDRYYLKRTFLWMNEQGMMEVSESALFIFEYNSDLSITAFDQTLPNYGDTYVWVQDAMGNLMMVKINRDSEEFDGVITFGEQSYNFNFEDGNIVYFVDGAKYTLEIIDSSQEHIQACLYPSSGLSFEIEGEGSVGFHKVGFATSGLEGVWELANENVIFMFLPDSRYFAIQWAEENGFVGFERGAYTTDGTSITFETEQNHDGEALVCDAPAGQGCSGVSFEYSVSDSEFVLGGTDEGSISFSKVSFAAEGVEGTWGLLDDAALLMLLPESRYFAIQWEEENGYIGFERGNYQTTETQITFDTLQNNDGEALVCDASADSTCSGVTFNYALPSGCIDESMVKIWKQMPLMGNSIINNSDLYLGETLGLSLDRWGNGKVKTPMGEYDLNWYVASEGMIELNLTYPPVIYSNTDNSMMTEHKLNGYTVQLDAMDGMKVAVTERVDVYTDGYMTGDVNHDFMGKLYYERDFIDLSEVDFVGKWVAYDRADGNQISHVEFMADGTGTVKSTFDEPDENGDFTWSVMGRALQLNFEDTEFDNLHMTKDLSVGYQFVDNFDDLADVYSSQIVSGILIKDMAPELSKEDYQGRWVYFDGAEQVSGQNGTEIYPEDEDDSYLTFVFGTGKSSYQGRYENGQVVRARYVNPETKERTRFCEASPTCVLEAEMRYQMVAEHEGRYFWAREFSSFDADGTKRPGSGVMFVGERNESTDIEKLEDYHISFFYLYQAVDDGQVAWYSTTATDDMGEDIYTLQIGDAEAVQFTFENGQMQLRDGQDTIIELVPGSNNKDGLTLCKYLKGNTCTTQDHIPLFFSPPN</sequence>
<dbReference type="EMBL" id="PPSW01000050">
    <property type="protein sequence ID" value="TLX45185.1"/>
    <property type="molecule type" value="Genomic_DNA"/>
</dbReference>
<evidence type="ECO:0008006" key="5">
    <source>
        <dbReference type="Google" id="ProtNLM"/>
    </source>
</evidence>
<feature type="region of interest" description="Disordered" evidence="1">
    <location>
        <begin position="26"/>
        <end position="52"/>
    </location>
</feature>
<organism evidence="3 4">
    <name type="scientific">Pseudoalteromonas phenolica</name>
    <dbReference type="NCBI Taxonomy" id="161398"/>
    <lineage>
        <taxon>Bacteria</taxon>
        <taxon>Pseudomonadati</taxon>
        <taxon>Pseudomonadota</taxon>
        <taxon>Gammaproteobacteria</taxon>
        <taxon>Alteromonadales</taxon>
        <taxon>Pseudoalteromonadaceae</taxon>
        <taxon>Pseudoalteromonas</taxon>
    </lineage>
</organism>
<keyword evidence="2" id="KW-0732">Signal</keyword>
<evidence type="ECO:0000313" key="3">
    <source>
        <dbReference type="EMBL" id="TLX45185.1"/>
    </source>
</evidence>